<feature type="domain" description="AB hydrolase-1" evidence="1">
    <location>
        <begin position="31"/>
        <end position="154"/>
    </location>
</feature>
<accession>A0A1Y3MPA5</accession>
<dbReference type="GO" id="GO:0016020">
    <property type="term" value="C:membrane"/>
    <property type="evidence" value="ECO:0007669"/>
    <property type="project" value="TreeGrafter"/>
</dbReference>
<evidence type="ECO:0000313" key="3">
    <source>
        <dbReference type="Proteomes" id="UP000195321"/>
    </source>
</evidence>
<organism evidence="2 3">
    <name type="scientific">Bacillus pseudomycoides</name>
    <dbReference type="NCBI Taxonomy" id="64104"/>
    <lineage>
        <taxon>Bacteria</taxon>
        <taxon>Bacillati</taxon>
        <taxon>Bacillota</taxon>
        <taxon>Bacilli</taxon>
        <taxon>Bacillales</taxon>
        <taxon>Bacillaceae</taxon>
        <taxon>Bacillus</taxon>
        <taxon>Bacillus cereus group</taxon>
    </lineage>
</organism>
<dbReference type="Proteomes" id="UP000195321">
    <property type="component" value="Unassembled WGS sequence"/>
</dbReference>
<proteinExistence type="predicted"/>
<dbReference type="Gene3D" id="3.40.50.1820">
    <property type="entry name" value="alpha/beta hydrolase"/>
    <property type="match status" value="1"/>
</dbReference>
<dbReference type="InterPro" id="IPR029058">
    <property type="entry name" value="AB_hydrolase_fold"/>
</dbReference>
<evidence type="ECO:0000259" key="1">
    <source>
        <dbReference type="Pfam" id="PF00561"/>
    </source>
</evidence>
<name>A0A1Y3MPA5_9BACI</name>
<dbReference type="InterPro" id="IPR000073">
    <property type="entry name" value="AB_hydrolase_1"/>
</dbReference>
<sequence>MNMSKEYEKYVNIDGAALYTKVIKGKKDNPVIIMDAGYGDYSKTWDQVAEKITEYGTVLLYDRAGLGKSEKSPNTRVSSEMVKELREILQQLHLKPPYIFVGHSFGGINVRLFASLYPEETAGLILVDSTPENYREKFLPIMSSEFQEAYYKQFTYEGTYEEFMRSLDEVGRHPQTLGNIPLVIVAAGKKDFYSDEAQAQWIKMQKELLQLSNNHKMIIALNSGHYIQRDEPEYVIEAVKWIVSHM</sequence>
<dbReference type="EMBL" id="MWPX01000002">
    <property type="protein sequence ID" value="OUM50240.1"/>
    <property type="molecule type" value="Genomic_DNA"/>
</dbReference>
<dbReference type="Pfam" id="PF00561">
    <property type="entry name" value="Abhydrolase_1"/>
    <property type="match status" value="1"/>
</dbReference>
<protein>
    <submittedName>
        <fullName evidence="2">Alpha/beta hydrolase</fullName>
    </submittedName>
</protein>
<dbReference type="InterPro" id="IPR050266">
    <property type="entry name" value="AB_hydrolase_sf"/>
</dbReference>
<evidence type="ECO:0000313" key="2">
    <source>
        <dbReference type="EMBL" id="OUM50240.1"/>
    </source>
</evidence>
<reference evidence="2 3" key="1">
    <citation type="submission" date="2017-02" db="EMBL/GenBank/DDBJ databases">
        <title>Bacillus pseudomycoides isolate FSL K6-0042.</title>
        <authorList>
            <person name="Kovac J."/>
        </authorList>
    </citation>
    <scope>NUCLEOTIDE SEQUENCE [LARGE SCALE GENOMIC DNA]</scope>
    <source>
        <strain evidence="2 3">FSL K6-0042</strain>
    </source>
</reference>
<dbReference type="SUPFAM" id="SSF53474">
    <property type="entry name" value="alpha/beta-Hydrolases"/>
    <property type="match status" value="1"/>
</dbReference>
<dbReference type="GO" id="GO:0016787">
    <property type="term" value="F:hydrolase activity"/>
    <property type="evidence" value="ECO:0007669"/>
    <property type="project" value="UniProtKB-KW"/>
</dbReference>
<comment type="caution">
    <text evidence="2">The sequence shown here is derived from an EMBL/GenBank/DDBJ whole genome shotgun (WGS) entry which is preliminary data.</text>
</comment>
<dbReference type="PANTHER" id="PTHR43798:SF33">
    <property type="entry name" value="HYDROLASE, PUTATIVE (AFU_ORTHOLOGUE AFUA_2G14860)-RELATED"/>
    <property type="match status" value="1"/>
</dbReference>
<dbReference type="AlphaFoldDB" id="A0A1Y3MPA5"/>
<keyword evidence="2" id="KW-0378">Hydrolase</keyword>
<gene>
    <name evidence="2" type="ORF">BW425_03935</name>
</gene>
<dbReference type="PANTHER" id="PTHR43798">
    <property type="entry name" value="MONOACYLGLYCEROL LIPASE"/>
    <property type="match status" value="1"/>
</dbReference>